<evidence type="ECO:0000313" key="9">
    <source>
        <dbReference type="Proteomes" id="UP000886700"/>
    </source>
</evidence>
<evidence type="ECO:0000256" key="6">
    <source>
        <dbReference type="ARBA" id="ARBA00023136"/>
    </source>
</evidence>
<dbReference type="InterPro" id="IPR016186">
    <property type="entry name" value="C-type_lectin-like/link_sf"/>
</dbReference>
<dbReference type="SMART" id="SM00034">
    <property type="entry name" value="CLECT"/>
    <property type="match status" value="1"/>
</dbReference>
<organism evidence="9 10">
    <name type="scientific">Mesocricetus auratus</name>
    <name type="common">Golden hamster</name>
    <dbReference type="NCBI Taxonomy" id="10036"/>
    <lineage>
        <taxon>Eukaryota</taxon>
        <taxon>Metazoa</taxon>
        <taxon>Chordata</taxon>
        <taxon>Craniata</taxon>
        <taxon>Vertebrata</taxon>
        <taxon>Euteleostomi</taxon>
        <taxon>Mammalia</taxon>
        <taxon>Eutheria</taxon>
        <taxon>Euarchontoglires</taxon>
        <taxon>Glires</taxon>
        <taxon>Rodentia</taxon>
        <taxon>Myomorpha</taxon>
        <taxon>Muroidea</taxon>
        <taxon>Cricetidae</taxon>
        <taxon>Cricetinae</taxon>
        <taxon>Mesocricetus</taxon>
    </lineage>
</organism>
<dbReference type="Gene3D" id="3.10.100.10">
    <property type="entry name" value="Mannose-Binding Protein A, subunit A"/>
    <property type="match status" value="1"/>
</dbReference>
<accession>A0ABM2XDN2</accession>
<comment type="subcellular location">
    <subcellularLocation>
        <location evidence="1">Cell membrane</location>
        <topology evidence="1">Single-pass type II membrane protein</topology>
    </subcellularLocation>
</comment>
<evidence type="ECO:0000256" key="2">
    <source>
        <dbReference type="ARBA" id="ARBA00022692"/>
    </source>
</evidence>
<sequence>MMIENVYRASHTSHVLGHQRTTFDGKKLLTLWTLLCGGVVVLLWGFFSFPRKFFSCRMFILVGASRVVRNKTCDDETNICTNSWLKINQNCFFLFQHKNAWLSAQENCQRYEANLAKFTTKTELETLMSHVQALRSSFWIGLNRRNLRTYWVWTDESVYNNLKKVQDHGDCAFMHKNGIDSTNCDDLRDYICSKVGQCP</sequence>
<feature type="domain" description="C-type lectin" evidence="8">
    <location>
        <begin position="87"/>
        <end position="193"/>
    </location>
</feature>
<evidence type="ECO:0000256" key="3">
    <source>
        <dbReference type="ARBA" id="ARBA00022734"/>
    </source>
</evidence>
<dbReference type="PANTHER" id="PTHR45710">
    <property type="entry name" value="C-TYPE LECTIN DOMAIN-CONTAINING PROTEIN 180"/>
    <property type="match status" value="1"/>
</dbReference>
<evidence type="ECO:0000256" key="1">
    <source>
        <dbReference type="ARBA" id="ARBA00004401"/>
    </source>
</evidence>
<dbReference type="SUPFAM" id="SSF56436">
    <property type="entry name" value="C-type lectin-like"/>
    <property type="match status" value="1"/>
</dbReference>
<feature type="transmembrane region" description="Helical" evidence="7">
    <location>
        <begin position="29"/>
        <end position="49"/>
    </location>
</feature>
<keyword evidence="2 7" id="KW-0812">Transmembrane</keyword>
<evidence type="ECO:0000256" key="5">
    <source>
        <dbReference type="ARBA" id="ARBA00022989"/>
    </source>
</evidence>
<name>A0ABM2XDN2_MESAU</name>
<dbReference type="InterPro" id="IPR016187">
    <property type="entry name" value="CTDL_fold"/>
</dbReference>
<dbReference type="CDD" id="cd03593">
    <property type="entry name" value="CLECT_NK_receptors_like"/>
    <property type="match status" value="1"/>
</dbReference>
<dbReference type="Pfam" id="PF00059">
    <property type="entry name" value="Lectin_C"/>
    <property type="match status" value="1"/>
</dbReference>
<dbReference type="InterPro" id="IPR033992">
    <property type="entry name" value="NKR-like_CTLD"/>
</dbReference>
<keyword evidence="4" id="KW-0735">Signal-anchor</keyword>
<dbReference type="PROSITE" id="PS50041">
    <property type="entry name" value="C_TYPE_LECTIN_2"/>
    <property type="match status" value="1"/>
</dbReference>
<protein>
    <submittedName>
        <fullName evidence="10">C-type lectin domain family 2 member F-like isoform X1</fullName>
    </submittedName>
</protein>
<keyword evidence="6 7" id="KW-0472">Membrane</keyword>
<dbReference type="PANTHER" id="PTHR45710:SF20">
    <property type="entry name" value="C-TYPE LECTIN DOMAIN FAMILY 2, MEMBER M"/>
    <property type="match status" value="1"/>
</dbReference>
<evidence type="ECO:0000256" key="4">
    <source>
        <dbReference type="ARBA" id="ARBA00022968"/>
    </source>
</evidence>
<dbReference type="Proteomes" id="UP000886700">
    <property type="component" value="Unplaced"/>
</dbReference>
<keyword evidence="9" id="KW-1185">Reference proteome</keyword>
<dbReference type="RefSeq" id="XP_040599636.1">
    <property type="nucleotide sequence ID" value="XM_040743702.1"/>
</dbReference>
<evidence type="ECO:0000256" key="7">
    <source>
        <dbReference type="SAM" id="Phobius"/>
    </source>
</evidence>
<reference evidence="10" key="1">
    <citation type="submission" date="2025-08" db="UniProtKB">
        <authorList>
            <consortium name="RefSeq"/>
        </authorList>
    </citation>
    <scope>IDENTIFICATION</scope>
    <source>
        <tissue evidence="10">Liver</tissue>
    </source>
</reference>
<dbReference type="InterPro" id="IPR001304">
    <property type="entry name" value="C-type_lectin-like"/>
</dbReference>
<dbReference type="GeneID" id="101829496"/>
<evidence type="ECO:0000259" key="8">
    <source>
        <dbReference type="PROSITE" id="PS50041"/>
    </source>
</evidence>
<gene>
    <name evidence="10" type="primary">LOC101829496</name>
</gene>
<keyword evidence="5 7" id="KW-1133">Transmembrane helix</keyword>
<evidence type="ECO:0000313" key="10">
    <source>
        <dbReference type="RefSeq" id="XP_040599636.1"/>
    </source>
</evidence>
<keyword evidence="3" id="KW-0430">Lectin</keyword>
<dbReference type="InterPro" id="IPR050828">
    <property type="entry name" value="C-type_lectin/matrix_domain"/>
</dbReference>
<proteinExistence type="predicted"/>